<dbReference type="InParanoid" id="A0A218Z3L6"/>
<dbReference type="EMBL" id="MZNU01000236">
    <property type="protein sequence ID" value="OWP02352.1"/>
    <property type="molecule type" value="Genomic_DNA"/>
</dbReference>
<evidence type="ECO:0000256" key="5">
    <source>
        <dbReference type="SAM" id="MobiDB-lite"/>
    </source>
</evidence>
<organism evidence="7 8">
    <name type="scientific">Diplocarpon coronariae</name>
    <dbReference type="NCBI Taxonomy" id="2795749"/>
    <lineage>
        <taxon>Eukaryota</taxon>
        <taxon>Fungi</taxon>
        <taxon>Dikarya</taxon>
        <taxon>Ascomycota</taxon>
        <taxon>Pezizomycotina</taxon>
        <taxon>Leotiomycetes</taxon>
        <taxon>Helotiales</taxon>
        <taxon>Drepanopezizaceae</taxon>
        <taxon>Diplocarpon</taxon>
    </lineage>
</organism>
<keyword evidence="8" id="KW-1185">Reference proteome</keyword>
<comment type="similarity">
    <text evidence="2">Belongs to the cytochrome P450 family.</text>
</comment>
<sequence length="418" mass="45579">MALTLLLIFVLGAIFVFSTKVLKPPRSNPVRRLIRSPQASIALLKKSSLESRALPNARLVRAFSINNAFTTTDADSHRFFVTHAKDLVRSTDCEWNALARGAASILEATLAANHAPLLLVPLVQSLVFRIVVIRFFPYAAAPSDVDVATITARINTLWLACKQCHATDPAALDREKKELLRKLHPLTPSPGRDPAPDPSSSCASEDRDPGPNPDQNPLNVILPAYETLWRAVLLCFLEVRFRASEPDRLVYSGVFSAFLRDPTRATFDARAGPSAHHGLTVKDIVCEALRLYPPTRRINREVEGEQLAVDVEYLHRDPDTWGSDALGFRPGRWAVPTSTERPGGAAYMPFGAGRFECPAKAVFGPMLIGVLVGTLLARVGSGFELVGEEVSEDILGSGPLQGARDSYAGVQLRIMGQS</sequence>
<dbReference type="PANTHER" id="PTHR24305">
    <property type="entry name" value="CYTOCHROME P450"/>
    <property type="match status" value="1"/>
</dbReference>
<name>A0A218Z3L6_9HELO</name>
<comment type="cofactor">
    <cofactor evidence="1">
        <name>heme</name>
        <dbReference type="ChEBI" id="CHEBI:30413"/>
    </cofactor>
</comment>
<dbReference type="GO" id="GO:0020037">
    <property type="term" value="F:heme binding"/>
    <property type="evidence" value="ECO:0007669"/>
    <property type="project" value="InterPro"/>
</dbReference>
<feature type="signal peptide" evidence="6">
    <location>
        <begin position="1"/>
        <end position="18"/>
    </location>
</feature>
<reference evidence="7 8" key="1">
    <citation type="submission" date="2017-04" db="EMBL/GenBank/DDBJ databases">
        <title>Draft genome sequence of Marssonina coronaria NL1: causal agent of apple blotch.</title>
        <authorList>
            <person name="Cheng Q."/>
        </authorList>
    </citation>
    <scope>NUCLEOTIDE SEQUENCE [LARGE SCALE GENOMIC DNA]</scope>
    <source>
        <strain evidence="7 8">NL1</strain>
    </source>
</reference>
<proteinExistence type="inferred from homology"/>
<dbReference type="GO" id="GO:0016705">
    <property type="term" value="F:oxidoreductase activity, acting on paired donors, with incorporation or reduction of molecular oxygen"/>
    <property type="evidence" value="ECO:0007669"/>
    <property type="project" value="InterPro"/>
</dbReference>
<dbReference type="InterPro" id="IPR050121">
    <property type="entry name" value="Cytochrome_P450_monoxygenase"/>
</dbReference>
<dbReference type="Gene3D" id="1.10.630.10">
    <property type="entry name" value="Cytochrome P450"/>
    <property type="match status" value="1"/>
</dbReference>
<evidence type="ECO:0008006" key="9">
    <source>
        <dbReference type="Google" id="ProtNLM"/>
    </source>
</evidence>
<dbReference type="PANTHER" id="PTHR24305:SF232">
    <property type="entry name" value="P450, PUTATIVE (EUROFUNG)-RELATED"/>
    <property type="match status" value="1"/>
</dbReference>
<evidence type="ECO:0000256" key="1">
    <source>
        <dbReference type="ARBA" id="ARBA00001971"/>
    </source>
</evidence>
<dbReference type="Pfam" id="PF00067">
    <property type="entry name" value="p450"/>
    <property type="match status" value="1"/>
</dbReference>
<accession>A0A218Z3L6</accession>
<dbReference type="GO" id="GO:0005506">
    <property type="term" value="F:iron ion binding"/>
    <property type="evidence" value="ECO:0007669"/>
    <property type="project" value="InterPro"/>
</dbReference>
<feature type="compositionally biased region" description="Pro residues" evidence="5">
    <location>
        <begin position="187"/>
        <end position="197"/>
    </location>
</feature>
<keyword evidence="3" id="KW-0479">Metal-binding</keyword>
<dbReference type="SUPFAM" id="SSF48264">
    <property type="entry name" value="Cytochrome P450"/>
    <property type="match status" value="1"/>
</dbReference>
<dbReference type="STRING" id="503106.A0A218Z3L6"/>
<protein>
    <recommendedName>
        <fullName evidence="9">Cytochrome P450</fullName>
    </recommendedName>
</protein>
<evidence type="ECO:0000313" key="7">
    <source>
        <dbReference type="EMBL" id="OWP02352.1"/>
    </source>
</evidence>
<evidence type="ECO:0000256" key="4">
    <source>
        <dbReference type="ARBA" id="ARBA00023004"/>
    </source>
</evidence>
<feature type="chain" id="PRO_5012239691" description="Cytochrome P450" evidence="6">
    <location>
        <begin position="19"/>
        <end position="418"/>
    </location>
</feature>
<dbReference type="AlphaFoldDB" id="A0A218Z3L6"/>
<evidence type="ECO:0000313" key="8">
    <source>
        <dbReference type="Proteomes" id="UP000242519"/>
    </source>
</evidence>
<dbReference type="OrthoDB" id="10029320at2759"/>
<evidence type="ECO:0000256" key="3">
    <source>
        <dbReference type="ARBA" id="ARBA00022723"/>
    </source>
</evidence>
<gene>
    <name evidence="7" type="ORF">B2J93_3140</name>
</gene>
<evidence type="ECO:0000256" key="2">
    <source>
        <dbReference type="ARBA" id="ARBA00010617"/>
    </source>
</evidence>
<keyword evidence="6" id="KW-0732">Signal</keyword>
<dbReference type="GO" id="GO:0004497">
    <property type="term" value="F:monooxygenase activity"/>
    <property type="evidence" value="ECO:0007669"/>
    <property type="project" value="InterPro"/>
</dbReference>
<dbReference type="Proteomes" id="UP000242519">
    <property type="component" value="Unassembled WGS sequence"/>
</dbReference>
<dbReference type="InterPro" id="IPR036396">
    <property type="entry name" value="Cyt_P450_sf"/>
</dbReference>
<dbReference type="InterPro" id="IPR001128">
    <property type="entry name" value="Cyt_P450"/>
</dbReference>
<comment type="caution">
    <text evidence="7">The sequence shown here is derived from an EMBL/GenBank/DDBJ whole genome shotgun (WGS) entry which is preliminary data.</text>
</comment>
<feature type="region of interest" description="Disordered" evidence="5">
    <location>
        <begin position="184"/>
        <end position="217"/>
    </location>
</feature>
<keyword evidence="4" id="KW-0408">Iron</keyword>
<evidence type="ECO:0000256" key="6">
    <source>
        <dbReference type="SAM" id="SignalP"/>
    </source>
</evidence>